<keyword evidence="2" id="KW-0378">Hydrolase</keyword>
<dbReference type="GO" id="GO:0016998">
    <property type="term" value="P:cell wall macromolecule catabolic process"/>
    <property type="evidence" value="ECO:0007669"/>
    <property type="project" value="InterPro"/>
</dbReference>
<dbReference type="InterPro" id="IPR023346">
    <property type="entry name" value="Lysozyme-like_dom_sf"/>
</dbReference>
<dbReference type="Proteomes" id="UP001152872">
    <property type="component" value="Unassembled WGS sequence"/>
</dbReference>
<proteinExistence type="predicted"/>
<dbReference type="SUPFAM" id="SSF53955">
    <property type="entry name" value="Lysozyme-like"/>
    <property type="match status" value="1"/>
</dbReference>
<dbReference type="PANTHER" id="PTHR34408:SF1">
    <property type="entry name" value="GLYCOSYL HYDROLASE FAMILY 19 DOMAIN-CONTAINING PROTEIN HI_1415"/>
    <property type="match status" value="1"/>
</dbReference>
<dbReference type="GO" id="GO:0006032">
    <property type="term" value="P:chitin catabolic process"/>
    <property type="evidence" value="ECO:0007669"/>
    <property type="project" value="InterPro"/>
</dbReference>
<evidence type="ECO:0000313" key="2">
    <source>
        <dbReference type="EMBL" id="MDG3493011.1"/>
    </source>
</evidence>
<dbReference type="GO" id="GO:0004568">
    <property type="term" value="F:chitinase activity"/>
    <property type="evidence" value="ECO:0007669"/>
    <property type="project" value="InterPro"/>
</dbReference>
<dbReference type="Gene3D" id="1.10.530.10">
    <property type="match status" value="1"/>
</dbReference>
<dbReference type="EMBL" id="VBTY01000002">
    <property type="protein sequence ID" value="MDG3493011.1"/>
    <property type="molecule type" value="Genomic_DNA"/>
</dbReference>
<dbReference type="PANTHER" id="PTHR34408">
    <property type="entry name" value="FAMILY PROTEIN, PUTATIVE-RELATED"/>
    <property type="match status" value="1"/>
</dbReference>
<dbReference type="InterPro" id="IPR052354">
    <property type="entry name" value="Cell_Wall_Dynamics_Protein"/>
</dbReference>
<gene>
    <name evidence="2" type="ORF">FEV09_00405</name>
</gene>
<sequence length="448" mass="49761">MGVSYDDSKEFASQTFYGSSYSKLYSKFYSKTMKQVEIWRSQAAATLAFLVPKIVGNAPTDRDGLVDDLVRALNNLPARPDGRQPYAGIFPAADLQTWRNRAATTLQALVPKIQNVEGSVYDGAIDDLIRFIRKLPARPTGRSPYSGLFPPADLATWRQQASQALVAAIATITDPKYNDIDGRIDDLIRVMSRLPLRPILRKPYEGLYQAPNLVQYRKLASQRLQQLIADLKDDFNPKDVLVDSTIRALNNLPARAATQEPYAGLYPPTVVTPNLLTLDQLKAIAIYTSQDRLNQLLPNLNTTMQRYGITTPLRKAHFLSQTAHESDGFSTNEEYASGADYEGRRDLGNTKAGDGVRFKGRGLIQVTGRSNYAACGQALGVDLINNPQRLADFDLACLSAGWYWDSRSLNGYADNDDILQITRIINGGLNGLDDRQDYLDRAKQVFGI</sequence>
<dbReference type="InterPro" id="IPR000726">
    <property type="entry name" value="Glyco_hydro_19_cat"/>
</dbReference>
<comment type="caution">
    <text evidence="2">The sequence shown here is derived from an EMBL/GenBank/DDBJ whole genome shotgun (WGS) entry which is preliminary data.</text>
</comment>
<name>A0A9X4M3F9_9CYAN</name>
<reference evidence="2" key="1">
    <citation type="submission" date="2019-05" db="EMBL/GenBank/DDBJ databases">
        <title>Whole genome sequencing of Pseudanabaena catenata USMAC16.</title>
        <authorList>
            <person name="Khan Z."/>
            <person name="Omar W.M."/>
            <person name="Convey P."/>
            <person name="Merican F."/>
            <person name="Najimudin N."/>
        </authorList>
    </citation>
    <scope>NUCLEOTIDE SEQUENCE</scope>
    <source>
        <strain evidence="2">USMAC16</strain>
    </source>
</reference>
<evidence type="ECO:0000259" key="1">
    <source>
        <dbReference type="Pfam" id="PF00182"/>
    </source>
</evidence>
<dbReference type="AlphaFoldDB" id="A0A9X4M3F9"/>
<organism evidence="2 3">
    <name type="scientific">Pseudanabaena catenata USMAC16</name>
    <dbReference type="NCBI Taxonomy" id="1855837"/>
    <lineage>
        <taxon>Bacteria</taxon>
        <taxon>Bacillati</taxon>
        <taxon>Cyanobacteriota</taxon>
        <taxon>Cyanophyceae</taxon>
        <taxon>Pseudanabaenales</taxon>
        <taxon>Pseudanabaenaceae</taxon>
        <taxon>Pseudanabaena</taxon>
    </lineage>
</organism>
<protein>
    <submittedName>
        <fullName evidence="2">Glycoside hydrolase family 19 protein</fullName>
    </submittedName>
</protein>
<feature type="domain" description="Glycoside hydrolase family 19 catalytic" evidence="1">
    <location>
        <begin position="316"/>
        <end position="406"/>
    </location>
</feature>
<dbReference type="RefSeq" id="WP_144052466.1">
    <property type="nucleotide sequence ID" value="NZ_VBTY01000002.1"/>
</dbReference>
<accession>A0A9X4M3F9</accession>
<keyword evidence="3" id="KW-1185">Reference proteome</keyword>
<dbReference type="Pfam" id="PF00182">
    <property type="entry name" value="Glyco_hydro_19"/>
    <property type="match status" value="1"/>
</dbReference>
<evidence type="ECO:0000313" key="3">
    <source>
        <dbReference type="Proteomes" id="UP001152872"/>
    </source>
</evidence>